<dbReference type="AlphaFoldDB" id="A0A0F3KAW6"/>
<dbReference type="EMBL" id="JZRB01000044">
    <property type="protein sequence ID" value="KJV28415.1"/>
    <property type="molecule type" value="Genomic_DNA"/>
</dbReference>
<keyword evidence="3" id="KW-1185">Reference proteome</keyword>
<accession>A0A0F3KAW6</accession>
<evidence type="ECO:0008006" key="4">
    <source>
        <dbReference type="Google" id="ProtNLM"/>
    </source>
</evidence>
<feature type="signal peptide" evidence="1">
    <location>
        <begin position="1"/>
        <end position="21"/>
    </location>
</feature>
<dbReference type="RefSeq" id="WP_045830767.1">
    <property type="nucleotide sequence ID" value="NZ_JZRB01000044.1"/>
</dbReference>
<comment type="caution">
    <text evidence="2">The sequence shown here is derived from an EMBL/GenBank/DDBJ whole genome shotgun (WGS) entry which is preliminary data.</text>
</comment>
<dbReference type="Proteomes" id="UP000033651">
    <property type="component" value="Unassembled WGS sequence"/>
</dbReference>
<reference evidence="2 3" key="1">
    <citation type="submission" date="2015-03" db="EMBL/GenBank/DDBJ databases">
        <title>Draft genome sequence of Luteibacter yeojuensis strain SU11.</title>
        <authorList>
            <person name="Sulaiman J."/>
            <person name="Priya K."/>
            <person name="Chan K.-G."/>
        </authorList>
    </citation>
    <scope>NUCLEOTIDE SEQUENCE [LARGE SCALE GENOMIC DNA]</scope>
    <source>
        <strain evidence="2 3">SU11</strain>
    </source>
</reference>
<evidence type="ECO:0000313" key="3">
    <source>
        <dbReference type="Proteomes" id="UP000033651"/>
    </source>
</evidence>
<protein>
    <recommendedName>
        <fullName evidence="4">DUF4124 domain-containing protein</fullName>
    </recommendedName>
</protein>
<evidence type="ECO:0000256" key="1">
    <source>
        <dbReference type="SAM" id="SignalP"/>
    </source>
</evidence>
<name>A0A0F3KAW6_9GAMM</name>
<organism evidence="2 3">
    <name type="scientific">Luteibacter yeojuensis</name>
    <dbReference type="NCBI Taxonomy" id="345309"/>
    <lineage>
        <taxon>Bacteria</taxon>
        <taxon>Pseudomonadati</taxon>
        <taxon>Pseudomonadota</taxon>
        <taxon>Gammaproteobacteria</taxon>
        <taxon>Lysobacterales</taxon>
        <taxon>Rhodanobacteraceae</taxon>
        <taxon>Luteibacter</taxon>
    </lineage>
</organism>
<sequence length="216" mass="23694">MRAVRYIMAGAALLLATSAIAYQASSNQGYRYRWKDASGQSYFSDSLNTDALKAGYDIVNAQGMVVRHVDRQLTADERAAAKKLADQQAAAKAIADQRARDDAQMLNAYPTEQAFAAARQSQLDNYHQAVGTTQINLRGQEKTLADLLNRAGDLERAKQPVPPYLTDRINEQRATVSGLRTTLQRQQASEASAKATMEADIVRYRQLKARADANGG</sequence>
<keyword evidence="1" id="KW-0732">Signal</keyword>
<proteinExistence type="predicted"/>
<feature type="chain" id="PRO_5002462767" description="DUF4124 domain-containing protein" evidence="1">
    <location>
        <begin position="22"/>
        <end position="216"/>
    </location>
</feature>
<dbReference type="OrthoDB" id="5959537at2"/>
<gene>
    <name evidence="2" type="ORF">VI08_16725</name>
</gene>
<evidence type="ECO:0000313" key="2">
    <source>
        <dbReference type="EMBL" id="KJV28415.1"/>
    </source>
</evidence>
<dbReference type="PATRIC" id="fig|345309.4.peg.3125"/>